<dbReference type="KEGG" id="mana:MAMMFC1_02920"/>
<evidence type="ECO:0000313" key="3">
    <source>
        <dbReference type="Proteomes" id="UP000276437"/>
    </source>
</evidence>
<sequence length="313" mass="36276">MLMAMQMYVGITDFDWFKILKQANCDEVNFWKPGGRTNFKALNEGNMFLFKLHSPQDYIVGGGFFLKFSILPASLAWEAFGIANGAKNLSELKDRVYKYKKTNRLSDPDPQIGCIILSMPFYLEERDWIPAPKDWNRNIVQGKTYDDSEIYGLALFEQIQEKLRNREFVPLVVKEDELENRYGKGQLIKPRIGQGAFKVLITDAYQRRCAITGEKTLPVLEAAHIKPYSLEGPHAINNGLLLRRDFHTLFDRGYITVDKSLTVEVSHRIKEDFGNGKEYYAHHGRKLIILPERRDQLPSPHYLEWHNKNVYLG</sequence>
<dbReference type="Proteomes" id="UP000276437">
    <property type="component" value="Chromosome"/>
</dbReference>
<dbReference type="InterPro" id="IPR003615">
    <property type="entry name" value="HNH_nuc"/>
</dbReference>
<accession>A0A348AMD7</accession>
<dbReference type="EMBL" id="AP018449">
    <property type="protein sequence ID" value="BBB92235.1"/>
    <property type="molecule type" value="Genomic_DNA"/>
</dbReference>
<dbReference type="Pfam" id="PF13391">
    <property type="entry name" value="HNH_2"/>
    <property type="match status" value="1"/>
</dbReference>
<dbReference type="AlphaFoldDB" id="A0A348AMD7"/>
<proteinExistence type="predicted"/>
<keyword evidence="3" id="KW-1185">Reference proteome</keyword>
<protein>
    <recommendedName>
        <fullName evidence="1">HNH nuclease domain-containing protein</fullName>
    </recommendedName>
</protein>
<reference evidence="2 3" key="1">
    <citation type="journal article" date="2018" name="Int. J. Syst. Evol. Microbiol.">
        <title>Methylomusa anaerophila gen. nov., sp. nov., an anaerobic methanol-utilizing bacterium isolated from a microbial fuel cell.</title>
        <authorList>
            <person name="Amano N."/>
            <person name="Yamamuro A."/>
            <person name="Miyahara M."/>
            <person name="Kouzuma A."/>
            <person name="Abe T."/>
            <person name="Watanabe K."/>
        </authorList>
    </citation>
    <scope>NUCLEOTIDE SEQUENCE [LARGE SCALE GENOMIC DNA]</scope>
    <source>
        <strain evidence="2 3">MMFC1</strain>
    </source>
</reference>
<feature type="domain" description="HNH nuclease" evidence="1">
    <location>
        <begin position="209"/>
        <end position="258"/>
    </location>
</feature>
<gene>
    <name evidence="2" type="ORF">MAMMFC1_02920</name>
</gene>
<organism evidence="2 3">
    <name type="scientific">Methylomusa anaerophila</name>
    <dbReference type="NCBI Taxonomy" id="1930071"/>
    <lineage>
        <taxon>Bacteria</taxon>
        <taxon>Bacillati</taxon>
        <taxon>Bacillota</taxon>
        <taxon>Negativicutes</taxon>
        <taxon>Selenomonadales</taxon>
        <taxon>Sporomusaceae</taxon>
        <taxon>Methylomusa</taxon>
    </lineage>
</organism>
<evidence type="ECO:0000313" key="2">
    <source>
        <dbReference type="EMBL" id="BBB92235.1"/>
    </source>
</evidence>
<evidence type="ECO:0000259" key="1">
    <source>
        <dbReference type="Pfam" id="PF13391"/>
    </source>
</evidence>
<name>A0A348AMD7_9FIRM</name>